<dbReference type="PIRSF" id="PIRSF000185">
    <property type="entry name" value="Glu_DH"/>
    <property type="match status" value="1"/>
</dbReference>
<evidence type="ECO:0000259" key="8">
    <source>
        <dbReference type="SMART" id="SM00839"/>
    </source>
</evidence>
<feature type="binding site" evidence="5">
    <location>
        <position position="66"/>
    </location>
    <ligand>
        <name>substrate</name>
    </ligand>
</feature>
<feature type="active site" description="Proton donor" evidence="4">
    <location>
        <position position="78"/>
    </location>
</feature>
<keyword evidence="5" id="KW-0520">NAD</keyword>
<dbReference type="InterPro" id="IPR006096">
    <property type="entry name" value="Glu/Leu/Phe/Val/Trp_DH_C"/>
</dbReference>
<dbReference type="InterPro" id="IPR014362">
    <property type="entry name" value="Glu_DH"/>
</dbReference>
<dbReference type="PANTHER" id="PTHR11606:SF13">
    <property type="entry name" value="GLUTAMATE DEHYDROGENASE 1, MITOCHONDRIAL"/>
    <property type="match status" value="1"/>
</dbReference>
<proteinExistence type="inferred from homology"/>
<dbReference type="Gene3D" id="3.40.50.10860">
    <property type="entry name" value="Leucine Dehydrogenase, chain A, domain 1"/>
    <property type="match status" value="1"/>
</dbReference>
<feature type="domain" description="Glutamate/phenylalanine/leucine/valine/L-tryptophan dehydrogenase C-terminal" evidence="8">
    <location>
        <begin position="144"/>
        <end position="378"/>
    </location>
</feature>
<dbReference type="Proteomes" id="UP000199529">
    <property type="component" value="Unassembled WGS sequence"/>
</dbReference>
<protein>
    <recommendedName>
        <fullName evidence="3">Glutamate dehydrogenase</fullName>
    </recommendedName>
</protein>
<dbReference type="Pfam" id="PF02812">
    <property type="entry name" value="ELFV_dehydrog_N"/>
    <property type="match status" value="1"/>
</dbReference>
<evidence type="ECO:0000256" key="4">
    <source>
        <dbReference type="PIRSR" id="PIRSR000185-1"/>
    </source>
</evidence>
<organism evidence="9 10">
    <name type="scientific">Saccharopolyspora shandongensis</name>
    <dbReference type="NCBI Taxonomy" id="418495"/>
    <lineage>
        <taxon>Bacteria</taxon>
        <taxon>Bacillati</taxon>
        <taxon>Actinomycetota</taxon>
        <taxon>Actinomycetes</taxon>
        <taxon>Pseudonocardiales</taxon>
        <taxon>Pseudonocardiaceae</taxon>
        <taxon>Saccharopolyspora</taxon>
    </lineage>
</organism>
<evidence type="ECO:0000256" key="5">
    <source>
        <dbReference type="PIRSR" id="PIRSR000185-2"/>
    </source>
</evidence>
<keyword evidence="5" id="KW-0547">Nucleotide-binding</keyword>
<dbReference type="SMART" id="SM00839">
    <property type="entry name" value="ELFV_dehydrog"/>
    <property type="match status" value="1"/>
</dbReference>
<feature type="binding site" evidence="5">
    <location>
        <position position="42"/>
    </location>
    <ligand>
        <name>substrate</name>
    </ligand>
</feature>
<dbReference type="GO" id="GO:0004352">
    <property type="term" value="F:glutamate dehydrogenase (NAD+) activity"/>
    <property type="evidence" value="ECO:0007669"/>
    <property type="project" value="TreeGrafter"/>
</dbReference>
<feature type="binding site" evidence="5">
    <location>
        <position position="153"/>
    </location>
    <ligand>
        <name>NAD(+)</name>
        <dbReference type="ChEBI" id="CHEBI:57540"/>
    </ligand>
</feature>
<dbReference type="RefSeq" id="WP_093270218.1">
    <property type="nucleotide sequence ID" value="NZ_FNOK01000028.1"/>
</dbReference>
<dbReference type="InterPro" id="IPR006097">
    <property type="entry name" value="Glu/Leu/Phe/Val/Trp_DH_dimer"/>
</dbReference>
<feature type="site" description="Important for catalysis" evidence="6">
    <location>
        <position position="114"/>
    </location>
</feature>
<dbReference type="SUPFAM" id="SSF53223">
    <property type="entry name" value="Aminoacid dehydrogenase-like, N-terminal domain"/>
    <property type="match status" value="1"/>
</dbReference>
<dbReference type="InterPro" id="IPR036291">
    <property type="entry name" value="NAD(P)-bd_dom_sf"/>
</dbReference>
<dbReference type="AlphaFoldDB" id="A0A1H3KGA3"/>
<dbReference type="OrthoDB" id="9803297at2"/>
<dbReference type="PRINTS" id="PR00082">
    <property type="entry name" value="GLFDHDRGNASE"/>
</dbReference>
<evidence type="ECO:0000256" key="1">
    <source>
        <dbReference type="ARBA" id="ARBA00006382"/>
    </source>
</evidence>
<sequence>MTLDDFSHADEWGPEKIVTVADTRTGMRGVLVIDNTARGMGKGGTRMSPTLTITEVARLARVMTWKWAGVDLFFGGAKAGVRFDPASADKEAALRSFVRSLSSEVPEEYVFGLDMGLTEHDAAIIQHELGDRRTAVGSPRELGGVPYDQWGVTGYGVAEATDEAARWHGLKINGARVVVQGFGAVGAATAERLHSLGAQVVAVSTSEGAIYDPDGLDVPELLHAKSEWGDGLVHHVGGVKHLSTGEELTLPAEVLIPAARQDVVDAATARRLSASVVAEGANLPLTVEAQAVLAERGVTVVPDFIANAGGVVAAAYAMDARHSAFPSEPSQIRTAVSERLRANTVNVLDESARTELTTHEAARRLAEQRVRTAMELSGRTQPTRVSVRH</sequence>
<dbReference type="PROSITE" id="PS00074">
    <property type="entry name" value="GLFV_DEHYDROGENASE"/>
    <property type="match status" value="1"/>
</dbReference>
<dbReference type="Gene3D" id="3.40.50.720">
    <property type="entry name" value="NAD(P)-binding Rossmann-like Domain"/>
    <property type="match status" value="1"/>
</dbReference>
<dbReference type="InterPro" id="IPR046346">
    <property type="entry name" value="Aminoacid_DH-like_N_sf"/>
</dbReference>
<keyword evidence="2 3" id="KW-0560">Oxidoreductase</keyword>
<dbReference type="GO" id="GO:0000166">
    <property type="term" value="F:nucleotide binding"/>
    <property type="evidence" value="ECO:0007669"/>
    <property type="project" value="UniProtKB-KW"/>
</dbReference>
<evidence type="ECO:0000256" key="2">
    <source>
        <dbReference type="ARBA" id="ARBA00023002"/>
    </source>
</evidence>
<evidence type="ECO:0000256" key="7">
    <source>
        <dbReference type="RuleBase" id="RU004417"/>
    </source>
</evidence>
<dbReference type="EMBL" id="FNOK01000028">
    <property type="protein sequence ID" value="SDY50648.1"/>
    <property type="molecule type" value="Genomic_DNA"/>
</dbReference>
<reference evidence="10" key="1">
    <citation type="submission" date="2016-10" db="EMBL/GenBank/DDBJ databases">
        <authorList>
            <person name="Varghese N."/>
            <person name="Submissions S."/>
        </authorList>
    </citation>
    <scope>NUCLEOTIDE SEQUENCE [LARGE SCALE GENOMIC DNA]</scope>
    <source>
        <strain evidence="10">CGMCC 4.3530</strain>
    </source>
</reference>
<comment type="similarity">
    <text evidence="1 3 7">Belongs to the Glu/Leu/Phe/Val dehydrogenases family.</text>
</comment>
<dbReference type="STRING" id="418495.SAMN05216215_102816"/>
<dbReference type="GO" id="GO:0006538">
    <property type="term" value="P:L-glutamate catabolic process"/>
    <property type="evidence" value="ECO:0007669"/>
    <property type="project" value="TreeGrafter"/>
</dbReference>
<evidence type="ECO:0000313" key="9">
    <source>
        <dbReference type="EMBL" id="SDY50648.1"/>
    </source>
</evidence>
<evidence type="ECO:0000256" key="6">
    <source>
        <dbReference type="PIRSR" id="PIRSR000185-3"/>
    </source>
</evidence>
<name>A0A1H3KGA3_9PSEU</name>
<evidence type="ECO:0000256" key="3">
    <source>
        <dbReference type="PIRNR" id="PIRNR000185"/>
    </source>
</evidence>
<dbReference type="Pfam" id="PF00208">
    <property type="entry name" value="ELFV_dehydrog"/>
    <property type="match status" value="1"/>
</dbReference>
<accession>A0A1H3KGA3</accession>
<dbReference type="SUPFAM" id="SSF51735">
    <property type="entry name" value="NAD(P)-binding Rossmann-fold domains"/>
    <property type="match status" value="1"/>
</dbReference>
<keyword evidence="10" id="KW-1185">Reference proteome</keyword>
<gene>
    <name evidence="9" type="ORF">SAMN05216215_102816</name>
</gene>
<dbReference type="PANTHER" id="PTHR11606">
    <property type="entry name" value="GLUTAMATE DEHYDROGENASE"/>
    <property type="match status" value="1"/>
</dbReference>
<dbReference type="InterPro" id="IPR033524">
    <property type="entry name" value="Glu/Leu/Phe/Val_DH_AS"/>
</dbReference>
<dbReference type="InterPro" id="IPR006095">
    <property type="entry name" value="Glu/Leu/Phe/Val/Trp_DH"/>
</dbReference>
<evidence type="ECO:0000313" key="10">
    <source>
        <dbReference type="Proteomes" id="UP000199529"/>
    </source>
</evidence>